<organism evidence="2 3">
    <name type="scientific">Methylobacterium mesophilicum SR1.6/6</name>
    <dbReference type="NCBI Taxonomy" id="908290"/>
    <lineage>
        <taxon>Bacteria</taxon>
        <taxon>Pseudomonadati</taxon>
        <taxon>Pseudomonadota</taxon>
        <taxon>Alphaproteobacteria</taxon>
        <taxon>Hyphomicrobiales</taxon>
        <taxon>Methylobacteriaceae</taxon>
        <taxon>Methylobacterium</taxon>
    </lineage>
</organism>
<gene>
    <name evidence="2" type="ORF">MMSR116_01485</name>
</gene>
<dbReference type="KEGG" id="mmes:MMSR116_01485"/>
<reference evidence="2 3" key="2">
    <citation type="journal article" date="2013" name="Genome Announc.">
        <title>Draft Genome Sequence of Methylobacterium mesophilicum Strain SR1.6/6, Isolated from Citrus sinensis.</title>
        <authorList>
            <person name="Marinho Almeida D."/>
            <person name="Dini-Andreote F."/>
            <person name="Camargo Neves A.A."/>
            <person name="Juca Ramos R.T."/>
            <person name="Andreote F.D."/>
            <person name="Carneiro A.R."/>
            <person name="Oliveira de Souza Lima A."/>
            <person name="Caracciolo Gomes de Sa P.H."/>
            <person name="Ribeiro Barbosa M.S."/>
            <person name="Araujo W.L."/>
            <person name="Silva A."/>
        </authorList>
    </citation>
    <scope>NUCLEOTIDE SEQUENCE [LARGE SCALE GENOMIC DNA]</scope>
    <source>
        <strain evidence="2 3">SR1.6/6</strain>
    </source>
</reference>
<dbReference type="Proteomes" id="UP000012488">
    <property type="component" value="Chromosome"/>
</dbReference>
<proteinExistence type="predicted"/>
<evidence type="ECO:0000313" key="2">
    <source>
        <dbReference type="EMBL" id="QGY00728.1"/>
    </source>
</evidence>
<dbReference type="InterPro" id="IPR041307">
    <property type="entry name" value="WcbI"/>
</dbReference>
<name>A0A6B9FIK5_9HYPH</name>
<protein>
    <recommendedName>
        <fullName evidence="1">Polysaccharide biosynthesis enzyme WcbI domain-containing protein</fullName>
    </recommendedName>
</protein>
<dbReference type="Pfam" id="PF18588">
    <property type="entry name" value="WcbI"/>
    <property type="match status" value="1"/>
</dbReference>
<sequence length="275" mass="31219">MAQTIRKQVLFVGNCNAHDLSLAFSALDALRGDFEFHHLALHATPIPSPEIRQIAQDAHAVFIQNIAEAERFKEEHVPSGVRCFGYPNLMRRALWPFDGLVYGRDALAEADAAKAGFIRFPDGLLGKLRTDVPDPEERFIAYRDLKASGINRNFTRLLEMEDEMLTHIDSIFECQLGRYVREQTRTDQLFHWLGHPSGLLYAALMGYCCAKLDLPDVRPQPGAVDGWSTMQVPVHPRVAEQLGLEWATPERVYTYAPLGQVTWEQYVKHYIQILG</sequence>
<evidence type="ECO:0000259" key="1">
    <source>
        <dbReference type="Pfam" id="PF18588"/>
    </source>
</evidence>
<reference evidence="2 3" key="1">
    <citation type="journal article" date="2012" name="Genet. Mol. Biol.">
        <title>Analysis of 16S rRNA and mxaF genes revealing insights into Methylobacterium niche-specific plant association.</title>
        <authorList>
            <person name="Dourado M.N."/>
            <person name="Andreote F.D."/>
            <person name="Dini-Andreote F."/>
            <person name="Conti R."/>
            <person name="Araujo J.M."/>
            <person name="Araujo W.L."/>
        </authorList>
    </citation>
    <scope>NUCLEOTIDE SEQUENCE [LARGE SCALE GENOMIC DNA]</scope>
    <source>
        <strain evidence="2 3">SR1.6/6</strain>
    </source>
</reference>
<accession>A0A6B9FIK5</accession>
<dbReference type="RefSeq" id="WP_010686724.1">
    <property type="nucleotide sequence ID" value="NZ_CP043538.1"/>
</dbReference>
<evidence type="ECO:0000313" key="3">
    <source>
        <dbReference type="Proteomes" id="UP000012488"/>
    </source>
</evidence>
<dbReference type="EMBL" id="CP043538">
    <property type="protein sequence ID" value="QGY00728.1"/>
    <property type="molecule type" value="Genomic_DNA"/>
</dbReference>
<dbReference type="Gene3D" id="3.40.50.12080">
    <property type="match status" value="1"/>
</dbReference>
<feature type="domain" description="Polysaccharide biosynthesis enzyme WcbI" evidence="1">
    <location>
        <begin position="9"/>
        <end position="216"/>
    </location>
</feature>
<dbReference type="AlphaFoldDB" id="A0A6B9FIK5"/>
<dbReference type="OrthoDB" id="8146595at2"/>